<protein>
    <recommendedName>
        <fullName evidence="1">ScoMcrA-like SRA domain-containing protein</fullName>
    </recommendedName>
</protein>
<dbReference type="InterPro" id="IPR058712">
    <property type="entry name" value="SRA_ScoMcrA"/>
</dbReference>
<accession>A0ABT2KYV3</accession>
<evidence type="ECO:0000313" key="2">
    <source>
        <dbReference type="EMBL" id="MCT4796114.1"/>
    </source>
</evidence>
<proteinExistence type="predicted"/>
<organism evidence="2 3">
    <name type="scientific">Exiguobacterium alkaliphilum</name>
    <dbReference type="NCBI Taxonomy" id="1428684"/>
    <lineage>
        <taxon>Bacteria</taxon>
        <taxon>Bacillati</taxon>
        <taxon>Bacillota</taxon>
        <taxon>Bacilli</taxon>
        <taxon>Bacillales</taxon>
        <taxon>Bacillales Family XII. Incertae Sedis</taxon>
        <taxon>Exiguobacterium</taxon>
    </lineage>
</organism>
<evidence type="ECO:0000313" key="3">
    <source>
        <dbReference type="Proteomes" id="UP001206821"/>
    </source>
</evidence>
<dbReference type="EMBL" id="JANIEK010000049">
    <property type="protein sequence ID" value="MCT4796114.1"/>
    <property type="molecule type" value="Genomic_DNA"/>
</dbReference>
<feature type="domain" description="ScoMcrA-like SRA" evidence="1">
    <location>
        <begin position="17"/>
        <end position="149"/>
    </location>
</feature>
<name>A0ABT2KYV3_9BACL</name>
<dbReference type="Proteomes" id="UP001206821">
    <property type="component" value="Unassembled WGS sequence"/>
</dbReference>
<dbReference type="Pfam" id="PF26348">
    <property type="entry name" value="SRA_ScoMcrA"/>
    <property type="match status" value="1"/>
</dbReference>
<reference evidence="2 3" key="1">
    <citation type="submission" date="2022-07" db="EMBL/GenBank/DDBJ databases">
        <title>Genomic and pangenome structural analysis of the polyextremophile Exiguobacterium.</title>
        <authorList>
            <person name="Shen L."/>
        </authorList>
    </citation>
    <scope>NUCLEOTIDE SEQUENCE [LARGE SCALE GENOMIC DNA]</scope>
    <source>
        <strain evidence="2 3">12_1</strain>
    </source>
</reference>
<keyword evidence="3" id="KW-1185">Reference proteome</keyword>
<sequence length="274" mass="31600">MELLGTRCRMLFEKNKLYKRSELHDRYGGSRQRGISTPNKHKLIFIFDSGMDEEFGYNNGWNEDDGLYYYSGEGQEGDQQFSHGNKALLNHVENGEDVYLFESLRRGTYRFVDQLILIGFDIQFGIDKYHNQREVIVFAFEPLHVIQEDAHQFSSTMRYNTVEELEEIASRDPKRATGLSMSARKLQVREQIAALHYYVLARANNCCEACGQPAPFETENGPYLELHSLFKESDDGLSQPDQVVAVCPNCHARLHKSVDRVAFNQQLIDTMQQP</sequence>
<evidence type="ECO:0000259" key="1">
    <source>
        <dbReference type="Pfam" id="PF26348"/>
    </source>
</evidence>
<comment type="caution">
    <text evidence="2">The sequence shown here is derived from an EMBL/GenBank/DDBJ whole genome shotgun (WGS) entry which is preliminary data.</text>
</comment>
<gene>
    <name evidence="2" type="ORF">NQG31_11180</name>
</gene>